<sequence>MIVVPRNKPLSELAGFMGKPPSEREATVEQIDAAIEEEAVERYANSGRPG</sequence>
<evidence type="ECO:0000313" key="1">
    <source>
        <dbReference type="EMBL" id="SSC66962.1"/>
    </source>
</evidence>
<keyword evidence="2" id="KW-1185">Reference proteome</keyword>
<dbReference type="EMBL" id="UEYP01000003">
    <property type="protein sequence ID" value="SSC66962.1"/>
    <property type="molecule type" value="Genomic_DNA"/>
</dbReference>
<protein>
    <submittedName>
        <fullName evidence="1">Uncharacterized protein</fullName>
    </submittedName>
</protein>
<proteinExistence type="predicted"/>
<evidence type="ECO:0000313" key="2">
    <source>
        <dbReference type="Proteomes" id="UP000254764"/>
    </source>
</evidence>
<dbReference type="AlphaFoldDB" id="A0A376AGL3"/>
<gene>
    <name evidence="1" type="ORF">RHIZ70_2670</name>
</gene>
<dbReference type="Proteomes" id="UP000254764">
    <property type="component" value="Unassembled WGS sequence"/>
</dbReference>
<accession>A0A376AGL3</accession>
<reference evidence="2" key="1">
    <citation type="submission" date="2018-07" db="EMBL/GenBank/DDBJ databases">
        <authorList>
            <person name="Peiro R."/>
            <person name="Begona"/>
            <person name="Cbmso G."/>
            <person name="Lopez M."/>
            <person name="Gonzalez S."/>
        </authorList>
    </citation>
    <scope>NUCLEOTIDE SEQUENCE [LARGE SCALE GENOMIC DNA]</scope>
</reference>
<name>A0A376AGL3_9HYPH</name>
<organism evidence="1 2">
    <name type="scientific">Ciceribacter selenitireducens ATCC BAA-1503</name>
    <dbReference type="NCBI Taxonomy" id="1336235"/>
    <lineage>
        <taxon>Bacteria</taxon>
        <taxon>Pseudomonadati</taxon>
        <taxon>Pseudomonadota</taxon>
        <taxon>Alphaproteobacteria</taxon>
        <taxon>Hyphomicrobiales</taxon>
        <taxon>Rhizobiaceae</taxon>
        <taxon>Ciceribacter</taxon>
    </lineage>
</organism>